<keyword evidence="2 4" id="KW-0442">Lipid degradation</keyword>
<dbReference type="InterPro" id="IPR016035">
    <property type="entry name" value="Acyl_Trfase/lysoPLipase"/>
</dbReference>
<accession>A0AA37TMC5</accession>
<dbReference type="Gene3D" id="2.40.160.50">
    <property type="entry name" value="membrane protein fhac: a member of the omp85/tpsb transporter family"/>
    <property type="match status" value="1"/>
</dbReference>
<sequence>MQRLVSIGVIGLVAMCLSLPLMSFAQPQAQDESKPRLKVGLALSGGGAKGAAHVGVLKVLEENNIPVDFVTGTSIGSFVGGLYALGYSADEIEAILLNTNWDAGFSDSVPREALGYRDKQHRDIYNIPINLGISEGEVRAPSGWLQGQTMSQLVRESVGELPVMDSFDDLAIPFRAVATNLETREAVVLSHGSLGKAMQASMTVPGILNPVEWDGMLLVDGGLANNMPVDVVKAMGADVVIAVDIGSPLLKKDDMDSAVMVLEQLANFLTVGGVERQKALLSEDDVLLIPAVKEFGTTDFSRMPESIPLGRQVAEAQLEHLKEFATDSSDYADYRLAKRQYSKQWTSDATRPVIAVNIRNMSKTSEKLIRETLGLEAGKAISANELNQALDNLYALNKYQRVDAQFINTDQGRVLDVFVIEKPWGPNYLEFGVSWEDNFNFKSSIQFDFSYTITDINRQGAYWRNEVQLGENRLLRSEFYQPIDETDLFYARAQYNFQDRDWPVYDDNFATLNFDKRLHNGELGIGTNYSRQGIIEVGGMYETGEIISRDAANTRFEYDIYGAYLSIGYDTLNSASFPTEGNQAKLHVRVVEERFRENGISGGYEPAFHSEFDWKGALKLGNSAVVGKFSAAYTNTDAEFSSYGSDLGGFLNLSGYFKDSLVGPKKLFGALIYQYDLGRTVLDMTQYPLYLGASIETGNVWQVDQTIDIDELIYAGSLFIGTDTQLGPAALGFGAAETGERAVYLFVGRVF</sequence>
<dbReference type="AlphaFoldDB" id="A0AA37TMC5"/>
<dbReference type="Gene3D" id="3.10.20.310">
    <property type="entry name" value="membrane protein fhac"/>
    <property type="match status" value="1"/>
</dbReference>
<dbReference type="InterPro" id="IPR002641">
    <property type="entry name" value="PNPLA_dom"/>
</dbReference>
<evidence type="ECO:0000256" key="4">
    <source>
        <dbReference type="PROSITE-ProRule" id="PRU01161"/>
    </source>
</evidence>
<dbReference type="Pfam" id="PF01734">
    <property type="entry name" value="Patatin"/>
    <property type="match status" value="1"/>
</dbReference>
<proteinExistence type="predicted"/>
<evidence type="ECO:0000256" key="1">
    <source>
        <dbReference type="ARBA" id="ARBA00022801"/>
    </source>
</evidence>
<dbReference type="PANTHER" id="PTHR14226">
    <property type="entry name" value="NEUROPATHY TARGET ESTERASE/SWISS CHEESE D.MELANOGASTER"/>
    <property type="match status" value="1"/>
</dbReference>
<dbReference type="PROSITE" id="PS51635">
    <property type="entry name" value="PNPLA"/>
    <property type="match status" value="1"/>
</dbReference>
<dbReference type="GO" id="GO:0016787">
    <property type="term" value="F:hydrolase activity"/>
    <property type="evidence" value="ECO:0007669"/>
    <property type="project" value="UniProtKB-UniRule"/>
</dbReference>
<gene>
    <name evidence="7" type="primary">plpD</name>
    <name evidence="7" type="ORF">GCM10007894_02450</name>
</gene>
<feature type="active site" description="Proton acceptor" evidence="4">
    <location>
        <position position="220"/>
    </location>
</feature>
<keyword evidence="8" id="KW-1185">Reference proteome</keyword>
<dbReference type="GO" id="GO:0016042">
    <property type="term" value="P:lipid catabolic process"/>
    <property type="evidence" value="ECO:0007669"/>
    <property type="project" value="UniProtKB-UniRule"/>
</dbReference>
<dbReference type="InterPro" id="IPR050301">
    <property type="entry name" value="NTE"/>
</dbReference>
<feature type="signal peptide" evidence="5">
    <location>
        <begin position="1"/>
        <end position="25"/>
    </location>
</feature>
<keyword evidence="3 4" id="KW-0443">Lipid metabolism</keyword>
<dbReference type="Proteomes" id="UP001157439">
    <property type="component" value="Unassembled WGS sequence"/>
</dbReference>
<comment type="caution">
    <text evidence="7">The sequence shown here is derived from an EMBL/GenBank/DDBJ whole genome shotgun (WGS) entry which is preliminary data.</text>
</comment>
<evidence type="ECO:0000313" key="8">
    <source>
        <dbReference type="Proteomes" id="UP001157439"/>
    </source>
</evidence>
<dbReference type="SUPFAM" id="SSF52151">
    <property type="entry name" value="FabD/lysophospholipase-like"/>
    <property type="match status" value="1"/>
</dbReference>
<organism evidence="7 8">
    <name type="scientific">Paraferrimonas haliotis</name>
    <dbReference type="NCBI Taxonomy" id="2013866"/>
    <lineage>
        <taxon>Bacteria</taxon>
        <taxon>Pseudomonadati</taxon>
        <taxon>Pseudomonadota</taxon>
        <taxon>Gammaproteobacteria</taxon>
        <taxon>Alteromonadales</taxon>
        <taxon>Ferrimonadaceae</taxon>
        <taxon>Paraferrimonas</taxon>
    </lineage>
</organism>
<feature type="short sequence motif" description="DGA/G" evidence="4">
    <location>
        <begin position="220"/>
        <end position="222"/>
    </location>
</feature>
<reference evidence="7 8" key="1">
    <citation type="journal article" date="2014" name="Int. J. Syst. Evol. Microbiol.">
        <title>Complete genome sequence of Corynebacterium casei LMG S-19264T (=DSM 44701T), isolated from a smear-ripened cheese.</title>
        <authorList>
            <consortium name="US DOE Joint Genome Institute (JGI-PGF)"/>
            <person name="Walter F."/>
            <person name="Albersmeier A."/>
            <person name="Kalinowski J."/>
            <person name="Ruckert C."/>
        </authorList>
    </citation>
    <scope>NUCLEOTIDE SEQUENCE [LARGE SCALE GENOMIC DNA]</scope>
    <source>
        <strain evidence="7 8">NBRC 112785</strain>
    </source>
</reference>
<evidence type="ECO:0000313" key="7">
    <source>
        <dbReference type="EMBL" id="GLS82268.1"/>
    </source>
</evidence>
<feature type="active site" description="Nucleophile" evidence="4">
    <location>
        <position position="74"/>
    </location>
</feature>
<dbReference type="PANTHER" id="PTHR14226:SF29">
    <property type="entry name" value="NEUROPATHY TARGET ESTERASE SWS"/>
    <property type="match status" value="1"/>
</dbReference>
<evidence type="ECO:0000259" key="6">
    <source>
        <dbReference type="PROSITE" id="PS51635"/>
    </source>
</evidence>
<dbReference type="Gene3D" id="3.40.1090.10">
    <property type="entry name" value="Cytosolic phospholipase A2 catalytic domain"/>
    <property type="match status" value="2"/>
</dbReference>
<keyword evidence="1 4" id="KW-0378">Hydrolase</keyword>
<evidence type="ECO:0000256" key="5">
    <source>
        <dbReference type="SAM" id="SignalP"/>
    </source>
</evidence>
<protein>
    <submittedName>
        <fullName evidence="7">Patatin</fullName>
    </submittedName>
</protein>
<feature type="domain" description="PNPLA" evidence="6">
    <location>
        <begin position="41"/>
        <end position="233"/>
    </location>
</feature>
<feature type="short sequence motif" description="GXSXG" evidence="4">
    <location>
        <begin position="72"/>
        <end position="76"/>
    </location>
</feature>
<keyword evidence="5" id="KW-0732">Signal</keyword>
<dbReference type="EMBL" id="BSPO01000001">
    <property type="protein sequence ID" value="GLS82268.1"/>
    <property type="molecule type" value="Genomic_DNA"/>
</dbReference>
<name>A0AA37TMC5_9GAMM</name>
<evidence type="ECO:0000256" key="3">
    <source>
        <dbReference type="ARBA" id="ARBA00023098"/>
    </source>
</evidence>
<feature type="chain" id="PRO_5041203841" evidence="5">
    <location>
        <begin position="26"/>
        <end position="751"/>
    </location>
</feature>
<dbReference type="CDD" id="cd07205">
    <property type="entry name" value="Pat_PNPLA6_PNPLA7_NTE1_like"/>
    <property type="match status" value="1"/>
</dbReference>
<evidence type="ECO:0000256" key="2">
    <source>
        <dbReference type="ARBA" id="ARBA00022963"/>
    </source>
</evidence>
<dbReference type="RefSeq" id="WP_095497821.1">
    <property type="nucleotide sequence ID" value="NZ_BSPO01000001.1"/>
</dbReference>
<feature type="short sequence motif" description="GXGXXG" evidence="4">
    <location>
        <begin position="45"/>
        <end position="50"/>
    </location>
</feature>